<accession>A0A1H3N593</accession>
<dbReference type="Proteomes" id="UP000199663">
    <property type="component" value="Unassembled WGS sequence"/>
</dbReference>
<dbReference type="EMBL" id="FNQC01000003">
    <property type="protein sequence ID" value="SDY83924.1"/>
    <property type="molecule type" value="Genomic_DNA"/>
</dbReference>
<comment type="caution">
    <text evidence="1">The sequence shown here is derived from an EMBL/GenBank/DDBJ whole genome shotgun (WGS) entry which is preliminary data.</text>
</comment>
<sequence length="44" mass="5250">MTDLFLFPFKNIQTFLVDLFPGDENLPRVPGLQEIIFKYQAYRN</sequence>
<organism evidence="1 2">
    <name type="scientific">Rhodonellum ikkaensis</name>
    <dbReference type="NCBI Taxonomy" id="336829"/>
    <lineage>
        <taxon>Bacteria</taxon>
        <taxon>Pseudomonadati</taxon>
        <taxon>Bacteroidota</taxon>
        <taxon>Cytophagia</taxon>
        <taxon>Cytophagales</taxon>
        <taxon>Cytophagaceae</taxon>
        <taxon>Rhodonellum</taxon>
    </lineage>
</organism>
<name>A0A1H3N593_9BACT</name>
<protein>
    <submittedName>
        <fullName evidence="1">Uncharacterized protein</fullName>
    </submittedName>
</protein>
<evidence type="ECO:0000313" key="1">
    <source>
        <dbReference type="EMBL" id="SDY83924.1"/>
    </source>
</evidence>
<reference evidence="1 2" key="1">
    <citation type="submission" date="2016-10" db="EMBL/GenBank/DDBJ databases">
        <authorList>
            <person name="Varghese N."/>
            <person name="Submissions S."/>
        </authorList>
    </citation>
    <scope>NUCLEOTIDE SEQUENCE [LARGE SCALE GENOMIC DNA]</scope>
    <source>
        <strain evidence="1 2">DSM 17997</strain>
    </source>
</reference>
<gene>
    <name evidence="1" type="ORF">SAMN05444412_10398</name>
</gene>
<evidence type="ECO:0000313" key="2">
    <source>
        <dbReference type="Proteomes" id="UP000199663"/>
    </source>
</evidence>
<proteinExistence type="predicted"/>
<keyword evidence="2" id="KW-1185">Reference proteome</keyword>